<dbReference type="Gramene" id="KJB09735">
    <property type="protein sequence ID" value="KJB09735"/>
    <property type="gene ID" value="B456_001G161100"/>
</dbReference>
<dbReference type="Proteomes" id="UP000032304">
    <property type="component" value="Chromosome 1"/>
</dbReference>
<keyword evidence="2" id="KW-1185">Reference proteome</keyword>
<accession>A0A0D2QR83</accession>
<dbReference type="AlphaFoldDB" id="A0A0D2QR83"/>
<name>A0A0D2QR83_GOSRA</name>
<dbReference type="EMBL" id="CM001740">
    <property type="protein sequence ID" value="KJB09735.1"/>
    <property type="molecule type" value="Genomic_DNA"/>
</dbReference>
<reference evidence="1 2" key="1">
    <citation type="journal article" date="2012" name="Nature">
        <title>Repeated polyploidization of Gossypium genomes and the evolution of spinnable cotton fibres.</title>
        <authorList>
            <person name="Paterson A.H."/>
            <person name="Wendel J.F."/>
            <person name="Gundlach H."/>
            <person name="Guo H."/>
            <person name="Jenkins J."/>
            <person name="Jin D."/>
            <person name="Llewellyn D."/>
            <person name="Showmaker K.C."/>
            <person name="Shu S."/>
            <person name="Udall J."/>
            <person name="Yoo M.J."/>
            <person name="Byers R."/>
            <person name="Chen W."/>
            <person name="Doron-Faigenboim A."/>
            <person name="Duke M.V."/>
            <person name="Gong L."/>
            <person name="Grimwood J."/>
            <person name="Grover C."/>
            <person name="Grupp K."/>
            <person name="Hu G."/>
            <person name="Lee T.H."/>
            <person name="Li J."/>
            <person name="Lin L."/>
            <person name="Liu T."/>
            <person name="Marler B.S."/>
            <person name="Page J.T."/>
            <person name="Roberts A.W."/>
            <person name="Romanel E."/>
            <person name="Sanders W.S."/>
            <person name="Szadkowski E."/>
            <person name="Tan X."/>
            <person name="Tang H."/>
            <person name="Xu C."/>
            <person name="Wang J."/>
            <person name="Wang Z."/>
            <person name="Zhang D."/>
            <person name="Zhang L."/>
            <person name="Ashrafi H."/>
            <person name="Bedon F."/>
            <person name="Bowers J.E."/>
            <person name="Brubaker C.L."/>
            <person name="Chee P.W."/>
            <person name="Das S."/>
            <person name="Gingle A.R."/>
            <person name="Haigler C.H."/>
            <person name="Harker D."/>
            <person name="Hoffmann L.V."/>
            <person name="Hovav R."/>
            <person name="Jones D.C."/>
            <person name="Lemke C."/>
            <person name="Mansoor S."/>
            <person name="ur Rahman M."/>
            <person name="Rainville L.N."/>
            <person name="Rambani A."/>
            <person name="Reddy U.K."/>
            <person name="Rong J.K."/>
            <person name="Saranga Y."/>
            <person name="Scheffler B.E."/>
            <person name="Scheffler J.A."/>
            <person name="Stelly D.M."/>
            <person name="Triplett B.A."/>
            <person name="Van Deynze A."/>
            <person name="Vaslin M.F."/>
            <person name="Waghmare V.N."/>
            <person name="Walford S.A."/>
            <person name="Wright R.J."/>
            <person name="Zaki E.A."/>
            <person name="Zhang T."/>
            <person name="Dennis E.S."/>
            <person name="Mayer K.F."/>
            <person name="Peterson D.G."/>
            <person name="Rokhsar D.S."/>
            <person name="Wang X."/>
            <person name="Schmutz J."/>
        </authorList>
    </citation>
    <scope>NUCLEOTIDE SEQUENCE [LARGE SCALE GENOMIC DNA]</scope>
</reference>
<gene>
    <name evidence="1" type="ORF">B456_001G161100</name>
</gene>
<protein>
    <submittedName>
        <fullName evidence="1">Uncharacterized protein</fullName>
    </submittedName>
</protein>
<dbReference type="OMA" id="HIQSYRH"/>
<organism evidence="1 2">
    <name type="scientific">Gossypium raimondii</name>
    <name type="common">Peruvian cotton</name>
    <name type="synonym">Gossypium klotzschianum subsp. raimondii</name>
    <dbReference type="NCBI Taxonomy" id="29730"/>
    <lineage>
        <taxon>Eukaryota</taxon>
        <taxon>Viridiplantae</taxon>
        <taxon>Streptophyta</taxon>
        <taxon>Embryophyta</taxon>
        <taxon>Tracheophyta</taxon>
        <taxon>Spermatophyta</taxon>
        <taxon>Magnoliopsida</taxon>
        <taxon>eudicotyledons</taxon>
        <taxon>Gunneridae</taxon>
        <taxon>Pentapetalae</taxon>
        <taxon>rosids</taxon>
        <taxon>malvids</taxon>
        <taxon>Malvales</taxon>
        <taxon>Malvaceae</taxon>
        <taxon>Malvoideae</taxon>
        <taxon>Gossypium</taxon>
    </lineage>
</organism>
<sequence>MAFSDRGSLLQAPPNLYKVLLAFSQPLVAYVVVGIPTCSSPPYLRIQRSPLDAWLILSEKKVGFGGSLISTPPVLVRSGPWSSVSGLPADKISEIDQPAGLVWLFLSIEKESAVCASHLLLGSAGRHGEGLTFLTHIQSYRHGPTDLFSIGASSSATRFYLTKPRARPRREFPATNSASASGRSNGARLVSARQEMRNITNTGNKGIPDHICFCAMTISLELRGPTHISTAHNKNKTNRDFIRDHLSCRS</sequence>
<evidence type="ECO:0000313" key="1">
    <source>
        <dbReference type="EMBL" id="KJB09735.1"/>
    </source>
</evidence>
<proteinExistence type="predicted"/>
<evidence type="ECO:0000313" key="2">
    <source>
        <dbReference type="Proteomes" id="UP000032304"/>
    </source>
</evidence>
<dbReference type="eggNOG" id="ENOG502R1WB">
    <property type="taxonomic scope" value="Eukaryota"/>
</dbReference>